<organism evidence="3">
    <name type="scientific">Capitella teleta</name>
    <name type="common">Polychaete worm</name>
    <dbReference type="NCBI Taxonomy" id="283909"/>
    <lineage>
        <taxon>Eukaryota</taxon>
        <taxon>Metazoa</taxon>
        <taxon>Spiralia</taxon>
        <taxon>Lophotrochozoa</taxon>
        <taxon>Annelida</taxon>
        <taxon>Polychaeta</taxon>
        <taxon>Sedentaria</taxon>
        <taxon>Scolecida</taxon>
        <taxon>Capitellidae</taxon>
        <taxon>Capitella</taxon>
    </lineage>
</organism>
<dbReference type="Pfam" id="PF12849">
    <property type="entry name" value="PBP_like_2"/>
    <property type="match status" value="1"/>
</dbReference>
<evidence type="ECO:0000313" key="4">
    <source>
        <dbReference type="EnsemblMetazoa" id="CapteP46330"/>
    </source>
</evidence>
<dbReference type="PANTHER" id="PTHR42996">
    <property type="entry name" value="PHOSPHATE-BINDING PROTEIN PSTS"/>
    <property type="match status" value="1"/>
</dbReference>
<evidence type="ECO:0000256" key="1">
    <source>
        <dbReference type="ARBA" id="ARBA00008725"/>
    </source>
</evidence>
<evidence type="ECO:0000313" key="3">
    <source>
        <dbReference type="EMBL" id="ELT98800.1"/>
    </source>
</evidence>
<evidence type="ECO:0000259" key="2">
    <source>
        <dbReference type="Pfam" id="PF12849"/>
    </source>
</evidence>
<accession>R7U6Q9</accession>
<dbReference type="OrthoDB" id="6226411at2759"/>
<dbReference type="EMBL" id="KB307554">
    <property type="protein sequence ID" value="ELT98800.1"/>
    <property type="molecule type" value="Genomic_DNA"/>
</dbReference>
<feature type="domain" description="PBP" evidence="2">
    <location>
        <begin position="5"/>
        <end position="218"/>
    </location>
</feature>
<keyword evidence="5" id="KW-1185">Reference proteome</keyword>
<dbReference type="Proteomes" id="UP000014760">
    <property type="component" value="Unassembled WGS sequence"/>
</dbReference>
<dbReference type="Gene3D" id="3.40.190.10">
    <property type="entry name" value="Periplasmic binding protein-like II"/>
    <property type="match status" value="1"/>
</dbReference>
<comment type="similarity">
    <text evidence="1">Belongs to the PstS family.</text>
</comment>
<sequence length="233" mass="25176">AVVELVGVGASFPAEVYGSWRPTYEYSRKQWVNLKMTYNDQSSRTGKLAIMEGSVQYGATDAELTAVEKMQAPDLQMFPVVAGAVAVAYNLPAVPSLVLSRSALVGIFNGSITWWNDTRLTQLNPQVPFPQKRIIVVARADYAGTTEIFTGALSAFDSNWAATVGTFAEGLEPNGVNHSRWNMSVVKQYGLTSRGMVGMLLSLHCAIGYLSIAEVIRANITYASLISQTGNAV</sequence>
<reference evidence="5" key="1">
    <citation type="submission" date="2012-12" db="EMBL/GenBank/DDBJ databases">
        <authorList>
            <person name="Hellsten U."/>
            <person name="Grimwood J."/>
            <person name="Chapman J.A."/>
            <person name="Shapiro H."/>
            <person name="Aerts A."/>
            <person name="Otillar R.P."/>
            <person name="Terry A.Y."/>
            <person name="Boore J.L."/>
            <person name="Simakov O."/>
            <person name="Marletaz F."/>
            <person name="Cho S.-J."/>
            <person name="Edsinger-Gonzales E."/>
            <person name="Havlak P."/>
            <person name="Kuo D.-H."/>
            <person name="Larsson T."/>
            <person name="Lv J."/>
            <person name="Arendt D."/>
            <person name="Savage R."/>
            <person name="Osoegawa K."/>
            <person name="de Jong P."/>
            <person name="Lindberg D.R."/>
            <person name="Seaver E.C."/>
            <person name="Weisblat D.A."/>
            <person name="Putnam N.H."/>
            <person name="Grigoriev I.V."/>
            <person name="Rokhsar D.S."/>
        </authorList>
    </citation>
    <scope>NUCLEOTIDE SEQUENCE</scope>
    <source>
        <strain evidence="5">I ESC-2004</strain>
    </source>
</reference>
<dbReference type="SUPFAM" id="SSF53850">
    <property type="entry name" value="Periplasmic binding protein-like II"/>
    <property type="match status" value="1"/>
</dbReference>
<dbReference type="EnsemblMetazoa" id="CapteT46330">
    <property type="protein sequence ID" value="CapteP46330"/>
    <property type="gene ID" value="CapteG46330"/>
</dbReference>
<dbReference type="PANTHER" id="PTHR42996:SF1">
    <property type="entry name" value="PHOSPHATE-BINDING PROTEIN PSTS"/>
    <property type="match status" value="1"/>
</dbReference>
<dbReference type="EMBL" id="AMQN01002022">
    <property type="status" value="NOT_ANNOTATED_CDS"/>
    <property type="molecule type" value="Genomic_DNA"/>
</dbReference>
<dbReference type="OMA" id="FAMIRTD"/>
<proteinExistence type="inferred from homology"/>
<feature type="non-terminal residue" evidence="3">
    <location>
        <position position="233"/>
    </location>
</feature>
<evidence type="ECO:0000313" key="5">
    <source>
        <dbReference type="Proteomes" id="UP000014760"/>
    </source>
</evidence>
<dbReference type="InterPro" id="IPR024370">
    <property type="entry name" value="PBP_domain"/>
</dbReference>
<name>R7U6Q9_CAPTE</name>
<feature type="non-terminal residue" evidence="3">
    <location>
        <position position="1"/>
    </location>
</feature>
<reference evidence="3 5" key="2">
    <citation type="journal article" date="2013" name="Nature">
        <title>Insights into bilaterian evolution from three spiralian genomes.</title>
        <authorList>
            <person name="Simakov O."/>
            <person name="Marletaz F."/>
            <person name="Cho S.J."/>
            <person name="Edsinger-Gonzales E."/>
            <person name="Havlak P."/>
            <person name="Hellsten U."/>
            <person name="Kuo D.H."/>
            <person name="Larsson T."/>
            <person name="Lv J."/>
            <person name="Arendt D."/>
            <person name="Savage R."/>
            <person name="Osoegawa K."/>
            <person name="de Jong P."/>
            <person name="Grimwood J."/>
            <person name="Chapman J.A."/>
            <person name="Shapiro H."/>
            <person name="Aerts A."/>
            <person name="Otillar R.P."/>
            <person name="Terry A.Y."/>
            <person name="Boore J.L."/>
            <person name="Grigoriev I.V."/>
            <person name="Lindberg D.R."/>
            <person name="Seaver E.C."/>
            <person name="Weisblat D.A."/>
            <person name="Putnam N.H."/>
            <person name="Rokhsar D.S."/>
        </authorList>
    </citation>
    <scope>NUCLEOTIDE SEQUENCE</scope>
    <source>
        <strain evidence="3 5">I ESC-2004</strain>
    </source>
</reference>
<dbReference type="InterPro" id="IPR050962">
    <property type="entry name" value="Phosphate-bind_PstS"/>
</dbReference>
<gene>
    <name evidence="3" type="ORF">CAPTEDRAFT_46330</name>
</gene>
<reference evidence="4" key="3">
    <citation type="submission" date="2015-06" db="UniProtKB">
        <authorList>
            <consortium name="EnsemblMetazoa"/>
        </authorList>
    </citation>
    <scope>IDENTIFICATION</scope>
</reference>
<dbReference type="AlphaFoldDB" id="R7U6Q9"/>
<dbReference type="HOGENOM" id="CLU_050320_0_0_1"/>
<protein>
    <recommendedName>
        <fullName evidence="2">PBP domain-containing protein</fullName>
    </recommendedName>
</protein>